<dbReference type="Gene3D" id="6.10.340.10">
    <property type="match status" value="1"/>
</dbReference>
<feature type="transmembrane region" description="Helical" evidence="4">
    <location>
        <begin position="193"/>
        <end position="214"/>
    </location>
</feature>
<dbReference type="GO" id="GO:0007165">
    <property type="term" value="P:signal transduction"/>
    <property type="evidence" value="ECO:0007669"/>
    <property type="project" value="UniProtKB-KW"/>
</dbReference>
<dbReference type="PANTHER" id="PTHR32089">
    <property type="entry name" value="METHYL-ACCEPTING CHEMOTAXIS PROTEIN MCPB"/>
    <property type="match status" value="1"/>
</dbReference>
<dbReference type="InterPro" id="IPR024478">
    <property type="entry name" value="HlyB_4HB_MCP"/>
</dbReference>
<dbReference type="Pfam" id="PF00015">
    <property type="entry name" value="MCPsignal"/>
    <property type="match status" value="1"/>
</dbReference>
<evidence type="ECO:0000256" key="2">
    <source>
        <dbReference type="ARBA" id="ARBA00029447"/>
    </source>
</evidence>
<dbReference type="SMART" id="SM00304">
    <property type="entry name" value="HAMP"/>
    <property type="match status" value="1"/>
</dbReference>
<comment type="caution">
    <text evidence="5">The sequence shown here is derived from an EMBL/GenBank/DDBJ whole genome shotgun (WGS) entry which is preliminary data.</text>
</comment>
<name>A0A7C1K3Q2_THERO</name>
<dbReference type="GO" id="GO:0016020">
    <property type="term" value="C:membrane"/>
    <property type="evidence" value="ECO:0007669"/>
    <property type="project" value="InterPro"/>
</dbReference>
<dbReference type="SUPFAM" id="SSF58104">
    <property type="entry name" value="Methyl-accepting chemotaxis protein (MCP) signaling domain"/>
    <property type="match status" value="1"/>
</dbReference>
<evidence type="ECO:0000313" key="5">
    <source>
        <dbReference type="EMBL" id="HEF64044.1"/>
    </source>
</evidence>
<keyword evidence="4" id="KW-0812">Transmembrane</keyword>
<dbReference type="CDD" id="cd11386">
    <property type="entry name" value="MCP_signal"/>
    <property type="match status" value="1"/>
</dbReference>
<proteinExistence type="inferred from homology"/>
<reference evidence="5" key="1">
    <citation type="journal article" date="2020" name="mSystems">
        <title>Genome- and Community-Level Interaction Insights into Carbon Utilization and Element Cycling Functions of Hydrothermarchaeota in Hydrothermal Sediment.</title>
        <authorList>
            <person name="Zhou Z."/>
            <person name="Liu Y."/>
            <person name="Xu W."/>
            <person name="Pan J."/>
            <person name="Luo Z.H."/>
            <person name="Li M."/>
        </authorList>
    </citation>
    <scope>NUCLEOTIDE SEQUENCE [LARGE SCALE GENOMIC DNA]</scope>
    <source>
        <strain evidence="5">SpSt-222</strain>
    </source>
</reference>
<sequence>MGGRMGRMSLSWRLRLLVVSVLAIGALGMLVGSLSLGMIARESRGVLQHEVPAIELLLNIDRDAYQAQYALERSLLTSDAQEREEQLADFRENAQQTGDRWEQYKALVPGSDAERAQWEIYERERAAWLAAAEQVAAASAAGNVEQALTALPEVRAHFAPMREALNALQDEIYSPAIAEHGAKVVGLSQQRSFLMWALLGVALVVGTALSWLVARQIARPLRLLADAAEAIAAGRVEGLQLPRYAARDDLGRLVGQFRQMAARITEVAEQAVRVGRGQLVTEVALAHERDALGTAFQQLTQALRATLGEVRALGERVAQAAGALREQATHIEQATVQAADAARAVAAGSGEQSARVTQLAQALEEVAETVAAVAKAAQEQGSALQRAVEVAQRVSERVSGVEELARAGLTTAQANAGRAEAGRETVERTLRDVMGARERVTDAARTVSELGERSRQIGQIVETIEGIAEQTNLLALNAAIEAARAGEAGKGFAVVAEEVRKLAERSAEATRQIAELIGNVQQLVERAVHAMAASAQQVEAVSERAGSLREAFEAFAGSAQEVETQSRTVLVAAEAIGRESRELKTLMEETAAIAEQNSAAAAELASTIARMRQDVQQVVTLVEGNTAAVQEVSAAAEELTAQVSEVSASAGDLDQVARDLRRALARFELGIETKADEEARWPAVGVGEGTNGHRYRELVVVDR</sequence>
<keyword evidence="4" id="KW-0472">Membrane</keyword>
<evidence type="ECO:0000256" key="1">
    <source>
        <dbReference type="ARBA" id="ARBA00023224"/>
    </source>
</evidence>
<dbReference type="PROSITE" id="PS50111">
    <property type="entry name" value="CHEMOTAXIS_TRANSDUC_2"/>
    <property type="match status" value="1"/>
</dbReference>
<dbReference type="SMART" id="SM00283">
    <property type="entry name" value="MA"/>
    <property type="match status" value="1"/>
</dbReference>
<keyword evidence="1" id="KW-0807">Transducer</keyword>
<dbReference type="InterPro" id="IPR003660">
    <property type="entry name" value="HAMP_dom"/>
</dbReference>
<dbReference type="SUPFAM" id="SSF158472">
    <property type="entry name" value="HAMP domain-like"/>
    <property type="match status" value="1"/>
</dbReference>
<dbReference type="AlphaFoldDB" id="A0A7C1K3Q2"/>
<protein>
    <submittedName>
        <fullName evidence="5">Methyl-accepting chemotaxis protein</fullName>
    </submittedName>
</protein>
<dbReference type="PROSITE" id="PS50885">
    <property type="entry name" value="HAMP"/>
    <property type="match status" value="1"/>
</dbReference>
<comment type="similarity">
    <text evidence="2">Belongs to the methyl-accepting chemotaxis (MCP) protein family.</text>
</comment>
<keyword evidence="4" id="KW-1133">Transmembrane helix</keyword>
<keyword evidence="3" id="KW-0175">Coiled coil</keyword>
<dbReference type="EMBL" id="DSJL01000001">
    <property type="protein sequence ID" value="HEF64044.1"/>
    <property type="molecule type" value="Genomic_DNA"/>
</dbReference>
<feature type="coiled-coil region" evidence="3">
    <location>
        <begin position="499"/>
        <end position="526"/>
    </location>
</feature>
<dbReference type="Pfam" id="PF00672">
    <property type="entry name" value="HAMP"/>
    <property type="match status" value="1"/>
</dbReference>
<dbReference type="PANTHER" id="PTHR32089:SF112">
    <property type="entry name" value="LYSOZYME-LIKE PROTEIN-RELATED"/>
    <property type="match status" value="1"/>
</dbReference>
<organism evidence="5">
    <name type="scientific">Thermomicrobium roseum</name>
    <dbReference type="NCBI Taxonomy" id="500"/>
    <lineage>
        <taxon>Bacteria</taxon>
        <taxon>Pseudomonadati</taxon>
        <taxon>Thermomicrobiota</taxon>
        <taxon>Thermomicrobia</taxon>
        <taxon>Thermomicrobiales</taxon>
        <taxon>Thermomicrobiaceae</taxon>
        <taxon>Thermomicrobium</taxon>
    </lineage>
</organism>
<evidence type="ECO:0000256" key="4">
    <source>
        <dbReference type="SAM" id="Phobius"/>
    </source>
</evidence>
<gene>
    <name evidence="5" type="ORF">ENP47_00300</name>
</gene>
<dbReference type="Pfam" id="PF12729">
    <property type="entry name" value="4HB_MCP_1"/>
    <property type="match status" value="1"/>
</dbReference>
<evidence type="ECO:0000256" key="3">
    <source>
        <dbReference type="SAM" id="Coils"/>
    </source>
</evidence>
<accession>A0A7C1K3Q2</accession>
<dbReference type="Gene3D" id="1.10.287.950">
    <property type="entry name" value="Methyl-accepting chemotaxis protein"/>
    <property type="match status" value="1"/>
</dbReference>
<dbReference type="InterPro" id="IPR004089">
    <property type="entry name" value="MCPsignal_dom"/>
</dbReference>